<evidence type="ECO:0000313" key="3">
    <source>
        <dbReference type="Proteomes" id="UP000186438"/>
    </source>
</evidence>
<evidence type="ECO:0000259" key="1">
    <source>
        <dbReference type="Pfam" id="PF14452"/>
    </source>
</evidence>
<comment type="caution">
    <text evidence="2">The sequence shown here is derived from an EMBL/GenBank/DDBJ whole genome shotgun (WGS) entry which is preliminary data.</text>
</comment>
<feature type="domain" description="Multi-ubiquitin" evidence="1">
    <location>
        <begin position="10"/>
        <end position="68"/>
    </location>
</feature>
<dbReference type="EMBL" id="MPNT01000063">
    <property type="protein sequence ID" value="OJZ63330.1"/>
    <property type="molecule type" value="Genomic_DNA"/>
</dbReference>
<dbReference type="OrthoDB" id="8256314at2"/>
<gene>
    <name evidence="2" type="ORF">BRW65_29880</name>
</gene>
<name>A0A1Q4H701_9MYCO</name>
<protein>
    <recommendedName>
        <fullName evidence="1">Multi-ubiquitin domain-containing protein</fullName>
    </recommendedName>
</protein>
<reference evidence="2 3" key="1">
    <citation type="submission" date="2016-11" db="EMBL/GenBank/DDBJ databases">
        <title>Genome sequences of unsequenced Mycobacteria.</title>
        <authorList>
            <person name="Greninger A.L."/>
            <person name="Fang F."/>
            <person name="Jerome K.R."/>
        </authorList>
    </citation>
    <scope>NUCLEOTIDE SEQUENCE [LARGE SCALE GENOMIC DNA]</scope>
    <source>
        <strain evidence="2 3">M11</strain>
    </source>
</reference>
<dbReference type="Pfam" id="PF14452">
    <property type="entry name" value="Multi_ubiq"/>
    <property type="match status" value="1"/>
</dbReference>
<accession>A0A1Q4H701</accession>
<dbReference type="Proteomes" id="UP000186438">
    <property type="component" value="Unassembled WGS sequence"/>
</dbReference>
<dbReference type="InterPro" id="IPR027802">
    <property type="entry name" value="Multi-ubiquitin_dom"/>
</dbReference>
<proteinExistence type="predicted"/>
<organism evidence="2 3">
    <name type="scientific">Mycobacterium paraffinicum</name>
    <dbReference type="NCBI Taxonomy" id="53378"/>
    <lineage>
        <taxon>Bacteria</taxon>
        <taxon>Bacillati</taxon>
        <taxon>Actinomycetota</taxon>
        <taxon>Actinomycetes</taxon>
        <taxon>Mycobacteriales</taxon>
        <taxon>Mycobacteriaceae</taxon>
        <taxon>Mycobacterium</taxon>
    </lineage>
</organism>
<dbReference type="AlphaFoldDB" id="A0A1Q4H701"/>
<sequence>MQADLRPHLTIYIDDAPYQVPAGRRSGAELRALTNPAPTELWLDVEDAQDRLVAPGDVIDVTEYMRFFTGQSITIFLDGEPYSVPPGSISEDQLRKLAIPVISEDFGLFRDVVDVRDHRIAPGEILLISDGDRFYSAKRHHAEVTIIVNATPHAVPMSMAK</sequence>
<dbReference type="RefSeq" id="WP_073881151.1">
    <property type="nucleotide sequence ID" value="NZ_MPNT01000063.1"/>
</dbReference>
<evidence type="ECO:0000313" key="2">
    <source>
        <dbReference type="EMBL" id="OJZ63330.1"/>
    </source>
</evidence>
<keyword evidence="3" id="KW-1185">Reference proteome</keyword>